<dbReference type="RefSeq" id="XP_001802695.1">
    <property type="nucleotide sequence ID" value="XM_001802643.1"/>
</dbReference>
<dbReference type="InParanoid" id="Q0U6Z1"/>
<proteinExistence type="predicted"/>
<protein>
    <submittedName>
        <fullName evidence="1">Uncharacterized protein</fullName>
    </submittedName>
</protein>
<dbReference type="Proteomes" id="UP000001055">
    <property type="component" value="Unassembled WGS sequence"/>
</dbReference>
<organism evidence="1 2">
    <name type="scientific">Phaeosphaeria nodorum (strain SN15 / ATCC MYA-4574 / FGSC 10173)</name>
    <name type="common">Glume blotch fungus</name>
    <name type="synonym">Parastagonospora nodorum</name>
    <dbReference type="NCBI Taxonomy" id="321614"/>
    <lineage>
        <taxon>Eukaryota</taxon>
        <taxon>Fungi</taxon>
        <taxon>Dikarya</taxon>
        <taxon>Ascomycota</taxon>
        <taxon>Pezizomycotina</taxon>
        <taxon>Dothideomycetes</taxon>
        <taxon>Pleosporomycetidae</taxon>
        <taxon>Pleosporales</taxon>
        <taxon>Pleosporineae</taxon>
        <taxon>Phaeosphaeriaceae</taxon>
        <taxon>Parastagonospora</taxon>
    </lineage>
</organism>
<evidence type="ECO:0000313" key="1">
    <source>
        <dbReference type="EMBL" id="EAT80286.1"/>
    </source>
</evidence>
<dbReference type="HOGENOM" id="CLU_2237555_0_0_1"/>
<reference evidence="2" key="1">
    <citation type="journal article" date="2007" name="Plant Cell">
        <title>Dothideomycete-plant interactions illuminated by genome sequencing and EST analysis of the wheat pathogen Stagonospora nodorum.</title>
        <authorList>
            <person name="Hane J.K."/>
            <person name="Lowe R.G."/>
            <person name="Solomon P.S."/>
            <person name="Tan K.C."/>
            <person name="Schoch C.L."/>
            <person name="Spatafora J.W."/>
            <person name="Crous P.W."/>
            <person name="Kodira C."/>
            <person name="Birren B.W."/>
            <person name="Galagan J.E."/>
            <person name="Torriani S.F."/>
            <person name="McDonald B.A."/>
            <person name="Oliver R.P."/>
        </authorList>
    </citation>
    <scope>NUCLEOTIDE SEQUENCE [LARGE SCALE GENOMIC DNA]</scope>
    <source>
        <strain evidence="2">SN15 / ATCC MYA-4574 / FGSC 10173</strain>
    </source>
</reference>
<dbReference type="AlphaFoldDB" id="Q0U6Z1"/>
<sequence>MLCVCLSIVIVDRVRRDLQDLHAGQMAIGFDMRREERTEEWRFAHAARKNMASVFGSYVEVSCFMFFYDATLSEGFYHVIIFSDFDVFTDVWVKYLQIWYRSLHI</sequence>
<name>Q0U6Z1_PHANO</name>
<dbReference type="EMBL" id="CH445346">
    <property type="protein sequence ID" value="EAT80286.1"/>
    <property type="molecule type" value="Genomic_DNA"/>
</dbReference>
<dbReference type="GeneID" id="5979604"/>
<evidence type="ECO:0000313" key="2">
    <source>
        <dbReference type="Proteomes" id="UP000001055"/>
    </source>
</evidence>
<dbReference type="KEGG" id="pno:SNOG_12473"/>
<gene>
    <name evidence="1" type="ORF">SNOG_12473</name>
</gene>
<accession>Q0U6Z1</accession>